<dbReference type="InterPro" id="IPR006206">
    <property type="entry name" value="Mevalonate/galactokinase"/>
</dbReference>
<evidence type="ECO:0000256" key="6">
    <source>
        <dbReference type="ARBA" id="ARBA00022741"/>
    </source>
</evidence>
<dbReference type="SUPFAM" id="SSF54211">
    <property type="entry name" value="Ribosomal protein S5 domain 2-like"/>
    <property type="match status" value="1"/>
</dbReference>
<comment type="similarity">
    <text evidence="2">Belongs to the GHMP kinase family. GalK subfamily.</text>
</comment>
<protein>
    <recommendedName>
        <fullName evidence="4">Galactokinase</fullName>
        <ecNumber evidence="3">2.7.1.6</ecNumber>
    </recommendedName>
    <alternativeName>
        <fullName evidence="11">Galactose kinase</fullName>
    </alternativeName>
</protein>
<dbReference type="FunFam" id="1.20.1440.340:FF:000003">
    <property type="entry name" value="GAL1p Galactokinase"/>
    <property type="match status" value="1"/>
</dbReference>
<evidence type="ECO:0000256" key="8">
    <source>
        <dbReference type="ARBA" id="ARBA00022840"/>
    </source>
</evidence>
<dbReference type="OMA" id="GFHDTYF"/>
<dbReference type="PRINTS" id="PR00473">
    <property type="entry name" value="GALCTOKINASE"/>
</dbReference>
<dbReference type="InterPro" id="IPR006204">
    <property type="entry name" value="GHMP_kinase_N_dom"/>
</dbReference>
<evidence type="ECO:0000313" key="17">
    <source>
        <dbReference type="EMBL" id="EMG46859.1"/>
    </source>
</evidence>
<dbReference type="Gene3D" id="1.20.1440.340">
    <property type="match status" value="1"/>
</dbReference>
<dbReference type="GO" id="GO:0005524">
    <property type="term" value="F:ATP binding"/>
    <property type="evidence" value="ECO:0007669"/>
    <property type="project" value="UniProtKB-KW"/>
</dbReference>
<comment type="pathway">
    <text evidence="1">Carbohydrate metabolism; galactose metabolism.</text>
</comment>
<dbReference type="FunFam" id="3.30.230.10:FF:000056">
    <property type="entry name" value="GAL1p Galactokinase"/>
    <property type="match status" value="1"/>
</dbReference>
<dbReference type="PIRSF" id="PIRSF000530">
    <property type="entry name" value="Galactokinase"/>
    <property type="match status" value="1"/>
</dbReference>
<dbReference type="Gene3D" id="3.30.230.10">
    <property type="match status" value="1"/>
</dbReference>
<evidence type="ECO:0000259" key="14">
    <source>
        <dbReference type="Pfam" id="PF00288"/>
    </source>
</evidence>
<dbReference type="eggNOG" id="KOG0631">
    <property type="taxonomic scope" value="Eukaryota"/>
</dbReference>
<dbReference type="Pfam" id="PF08544">
    <property type="entry name" value="GHMP_kinases_C"/>
    <property type="match status" value="1"/>
</dbReference>
<evidence type="ECO:0000259" key="16">
    <source>
        <dbReference type="Pfam" id="PF10509"/>
    </source>
</evidence>
<evidence type="ECO:0000256" key="13">
    <source>
        <dbReference type="ARBA" id="ARBA00055546"/>
    </source>
</evidence>
<evidence type="ECO:0000256" key="12">
    <source>
        <dbReference type="ARBA" id="ARBA00049538"/>
    </source>
</evidence>
<dbReference type="InterPro" id="IPR019741">
    <property type="entry name" value="Galactokinase_CS"/>
</dbReference>
<dbReference type="InterPro" id="IPR036554">
    <property type="entry name" value="GHMP_kinase_C_sf"/>
</dbReference>
<evidence type="ECO:0000259" key="15">
    <source>
        <dbReference type="Pfam" id="PF08544"/>
    </source>
</evidence>
<reference evidence="17 18" key="1">
    <citation type="submission" date="2013-02" db="EMBL/GenBank/DDBJ databases">
        <title>Genome sequence of Candida maltosa Xu316, a potential industrial strain for xylitol and ethanol production.</title>
        <authorList>
            <person name="Yu J."/>
            <person name="Wang Q."/>
            <person name="Geng X."/>
            <person name="Bao W."/>
            <person name="He P."/>
            <person name="Cai J."/>
        </authorList>
    </citation>
    <scope>NUCLEOTIDE SEQUENCE [LARGE SCALE GENOMIC DNA]</scope>
    <source>
        <strain evidence="18">Xu316</strain>
    </source>
</reference>
<dbReference type="STRING" id="1245528.M3JWS3"/>
<dbReference type="NCBIfam" id="TIGR00131">
    <property type="entry name" value="gal_kin"/>
    <property type="match status" value="1"/>
</dbReference>
<dbReference type="PRINTS" id="PR00959">
    <property type="entry name" value="MEVGALKINASE"/>
</dbReference>
<comment type="caution">
    <text evidence="17">The sequence shown here is derived from an EMBL/GenBank/DDBJ whole genome shotgun (WGS) entry which is preliminary data.</text>
</comment>
<dbReference type="GO" id="GO:0000411">
    <property type="term" value="P:positive regulation of transcription by galactose"/>
    <property type="evidence" value="ECO:0007669"/>
    <property type="project" value="UniProtKB-ARBA"/>
</dbReference>
<evidence type="ECO:0000256" key="2">
    <source>
        <dbReference type="ARBA" id="ARBA00006566"/>
    </source>
</evidence>
<dbReference type="PROSITE" id="PS00106">
    <property type="entry name" value="GALACTOKINASE"/>
    <property type="match status" value="1"/>
</dbReference>
<sequence>MSISTVEDLSFYSNVEPNQQRFTEVVKTFQTNFPGDDITFFARSPGRVNLIGDHIDYNFFPVLPMAIANDVIAAVNVNSTNEIIITNTDAKDFPKEVITLSNSQIDQEHHSWANYFKCALIVAKQYLEERGVTSLKGMKLTFNGNVPTGGGLSSSAAFCVASTLAIIRANGITDLTKQDLTRITVVSEHYVGVNTGGMDQCASVCGEPDKLLLIEFKPKLTAKPFKLPIQDLTFVITNSLQVSNKHETAPIHYNLRVVEMGIAADLLVKKLGLEQVPNDSNIGTASLRGVMDAKFGHSWDGNDATVGIEQLTEMINVVEEKLTNQKGYSIEECCRELDITAKEFDQRYLSQFPVKFDTLKLYQRAKHVYKESLRVLKTLKLISTATDKESFLIKFGRLMNESQVDLDELNESSNKKLNELCSVALANGSYGSRVTGAGWGGSIVHLTTVDKVDALIEGLINNYYKVEFPNITPAELDDAIINSKPSMGSCIITTDFLKR</sequence>
<dbReference type="Pfam" id="PF10509">
    <property type="entry name" value="GalKase_gal_bdg"/>
    <property type="match status" value="1"/>
</dbReference>
<dbReference type="EMBL" id="AOGT01001852">
    <property type="protein sequence ID" value="EMG46859.1"/>
    <property type="molecule type" value="Genomic_DNA"/>
</dbReference>
<dbReference type="EC" id="2.7.1.6" evidence="3"/>
<evidence type="ECO:0000256" key="9">
    <source>
        <dbReference type="ARBA" id="ARBA00023144"/>
    </source>
</evidence>
<dbReference type="InterPro" id="IPR006203">
    <property type="entry name" value="GHMP_knse_ATP-bd_CS"/>
</dbReference>
<accession>M3JWS3</accession>
<dbReference type="GO" id="GO:0005829">
    <property type="term" value="C:cytosol"/>
    <property type="evidence" value="ECO:0007669"/>
    <property type="project" value="TreeGrafter"/>
</dbReference>
<keyword evidence="6" id="KW-0547">Nucleotide-binding</keyword>
<dbReference type="SUPFAM" id="SSF55060">
    <property type="entry name" value="GHMP Kinase, C-terminal domain"/>
    <property type="match status" value="1"/>
</dbReference>
<dbReference type="OrthoDB" id="187738at2759"/>
<dbReference type="InterPro" id="IPR000705">
    <property type="entry name" value="Galactokinase"/>
</dbReference>
<dbReference type="Proteomes" id="UP000011777">
    <property type="component" value="Unassembled WGS sequence"/>
</dbReference>
<dbReference type="AlphaFoldDB" id="M3JWS3"/>
<dbReference type="Pfam" id="PF00288">
    <property type="entry name" value="GHMP_kinases_N"/>
    <property type="match status" value="1"/>
</dbReference>
<organism evidence="17 18">
    <name type="scientific">Candida maltosa (strain Xu316)</name>
    <name type="common">Yeast</name>
    <dbReference type="NCBI Taxonomy" id="1245528"/>
    <lineage>
        <taxon>Eukaryota</taxon>
        <taxon>Fungi</taxon>
        <taxon>Dikarya</taxon>
        <taxon>Ascomycota</taxon>
        <taxon>Saccharomycotina</taxon>
        <taxon>Pichiomycetes</taxon>
        <taxon>Debaryomycetaceae</taxon>
        <taxon>Candida/Lodderomyces clade</taxon>
        <taxon>Candida</taxon>
    </lineage>
</organism>
<dbReference type="InterPro" id="IPR020568">
    <property type="entry name" value="Ribosomal_Su5_D2-typ_SF"/>
</dbReference>
<name>M3JWS3_CANMX</name>
<dbReference type="PANTHER" id="PTHR10457:SF7">
    <property type="entry name" value="GALACTOKINASE-RELATED"/>
    <property type="match status" value="1"/>
</dbReference>
<dbReference type="PROSITE" id="PS00627">
    <property type="entry name" value="GHMP_KINASES_ATP"/>
    <property type="match status" value="1"/>
</dbReference>
<evidence type="ECO:0000256" key="7">
    <source>
        <dbReference type="ARBA" id="ARBA00022777"/>
    </source>
</evidence>
<dbReference type="PANTHER" id="PTHR10457">
    <property type="entry name" value="MEVALONATE KINASE/GALACTOKINASE"/>
    <property type="match status" value="1"/>
</dbReference>
<keyword evidence="8" id="KW-0067">ATP-binding</keyword>
<keyword evidence="10" id="KW-0119">Carbohydrate metabolism</keyword>
<dbReference type="GO" id="GO:0004335">
    <property type="term" value="F:galactokinase activity"/>
    <property type="evidence" value="ECO:0007669"/>
    <property type="project" value="UniProtKB-EC"/>
</dbReference>
<feature type="domain" description="Galactokinase N-terminal" evidence="16">
    <location>
        <begin position="28"/>
        <end position="76"/>
    </location>
</feature>
<evidence type="ECO:0000313" key="18">
    <source>
        <dbReference type="Proteomes" id="UP000011777"/>
    </source>
</evidence>
<dbReference type="GO" id="GO:0006012">
    <property type="term" value="P:galactose metabolic process"/>
    <property type="evidence" value="ECO:0007669"/>
    <property type="project" value="UniProtKB-UniPathway"/>
</dbReference>
<evidence type="ECO:0000256" key="4">
    <source>
        <dbReference type="ARBA" id="ARBA00019487"/>
    </source>
</evidence>
<evidence type="ECO:0000256" key="10">
    <source>
        <dbReference type="ARBA" id="ARBA00023277"/>
    </source>
</evidence>
<evidence type="ECO:0000256" key="1">
    <source>
        <dbReference type="ARBA" id="ARBA00004947"/>
    </source>
</evidence>
<dbReference type="HOGENOM" id="CLU_017814_6_2_1"/>
<gene>
    <name evidence="17" type="ORF">G210_2884</name>
</gene>
<keyword evidence="5" id="KW-0808">Transferase</keyword>
<dbReference type="InterPro" id="IPR019539">
    <property type="entry name" value="GalKase_N"/>
</dbReference>
<feature type="domain" description="GHMP kinase N-terminal" evidence="14">
    <location>
        <begin position="114"/>
        <end position="206"/>
    </location>
</feature>
<proteinExistence type="inferred from homology"/>
<keyword evidence="18" id="KW-1185">Reference proteome</keyword>
<evidence type="ECO:0000256" key="3">
    <source>
        <dbReference type="ARBA" id="ARBA00012315"/>
    </source>
</evidence>
<comment type="catalytic activity">
    <reaction evidence="12">
        <text>alpha-D-galactose + ATP = alpha-D-galactose 1-phosphate + ADP + H(+)</text>
        <dbReference type="Rhea" id="RHEA:13553"/>
        <dbReference type="ChEBI" id="CHEBI:15378"/>
        <dbReference type="ChEBI" id="CHEBI:28061"/>
        <dbReference type="ChEBI" id="CHEBI:30616"/>
        <dbReference type="ChEBI" id="CHEBI:58336"/>
        <dbReference type="ChEBI" id="CHEBI:456216"/>
        <dbReference type="EC" id="2.7.1.6"/>
    </reaction>
    <physiologicalReaction direction="left-to-right" evidence="12">
        <dbReference type="Rhea" id="RHEA:13554"/>
    </physiologicalReaction>
</comment>
<dbReference type="InterPro" id="IPR013750">
    <property type="entry name" value="GHMP_kinase_C_dom"/>
</dbReference>
<evidence type="ECO:0000256" key="5">
    <source>
        <dbReference type="ARBA" id="ARBA00022679"/>
    </source>
</evidence>
<dbReference type="Gene3D" id="3.30.70.3170">
    <property type="match status" value="1"/>
</dbReference>
<dbReference type="InterPro" id="IPR014721">
    <property type="entry name" value="Ribsml_uS5_D2-typ_fold_subgr"/>
</dbReference>
<comment type="function">
    <text evidence="13">Galactokinase is a key enzyme in the galactose metabolism where it catalyzes the conversion of alpha-D-galactose to galactose 1-phosphate. Can also induce the transcription of the gal genes in response to the organism being challenged with galactose as the sole source of carbon.</text>
</comment>
<keyword evidence="7 17" id="KW-0418">Kinase</keyword>
<feature type="domain" description="GHMP kinase C-terminal" evidence="15">
    <location>
        <begin position="393"/>
        <end position="464"/>
    </location>
</feature>
<dbReference type="UniPathway" id="UPA00214"/>
<evidence type="ECO:0000256" key="11">
    <source>
        <dbReference type="ARBA" id="ARBA00029590"/>
    </source>
</evidence>
<keyword evidence="9" id="KW-0299">Galactose metabolism</keyword>